<feature type="compositionally biased region" description="Low complexity" evidence="1">
    <location>
        <begin position="74"/>
        <end position="90"/>
    </location>
</feature>
<protein>
    <submittedName>
        <fullName evidence="2">Uncharacterized protein</fullName>
    </submittedName>
</protein>
<evidence type="ECO:0000313" key="3">
    <source>
        <dbReference type="Proteomes" id="UP000447355"/>
    </source>
</evidence>
<dbReference type="Proteomes" id="UP000447355">
    <property type="component" value="Unassembled WGS sequence"/>
</dbReference>
<dbReference type="AlphaFoldDB" id="A0A845GGG1"/>
<sequence>MNDKPRGYTSKEIQDREQVMDVLARNQQELSQLMKARGVSESQPGYTAFAIDFARTKLGDAVRGNAFIAQFAQSAAGAHGAAPGRRNQPMPHHRPHRRAARRRRWPPSPTAA</sequence>
<gene>
    <name evidence="2" type="ORF">GTP90_01850</name>
</gene>
<dbReference type="EMBL" id="WWCX01000001">
    <property type="protein sequence ID" value="MYM92600.1"/>
    <property type="molecule type" value="Genomic_DNA"/>
</dbReference>
<reference evidence="2" key="1">
    <citation type="submission" date="2019-12" db="EMBL/GenBank/DDBJ databases">
        <title>Novel species isolated from a subtropical stream in China.</title>
        <authorList>
            <person name="Lu H."/>
        </authorList>
    </citation>
    <scope>NUCLEOTIDE SEQUENCE [LARGE SCALE GENOMIC DNA]</scope>
    <source>
        <strain evidence="2">FT81W</strain>
    </source>
</reference>
<comment type="caution">
    <text evidence="2">The sequence shown here is derived from an EMBL/GenBank/DDBJ whole genome shotgun (WGS) entry which is preliminary data.</text>
</comment>
<feature type="region of interest" description="Disordered" evidence="1">
    <location>
        <begin position="74"/>
        <end position="112"/>
    </location>
</feature>
<evidence type="ECO:0000313" key="2">
    <source>
        <dbReference type="EMBL" id="MYM92600.1"/>
    </source>
</evidence>
<proteinExistence type="predicted"/>
<dbReference type="RefSeq" id="WP_161081861.1">
    <property type="nucleotide sequence ID" value="NZ_WWCX01000001.1"/>
</dbReference>
<organism evidence="2 3">
    <name type="scientific">Duganella vulcania</name>
    <dbReference type="NCBI Taxonomy" id="2692166"/>
    <lineage>
        <taxon>Bacteria</taxon>
        <taxon>Pseudomonadati</taxon>
        <taxon>Pseudomonadota</taxon>
        <taxon>Betaproteobacteria</taxon>
        <taxon>Burkholderiales</taxon>
        <taxon>Oxalobacteraceae</taxon>
        <taxon>Telluria group</taxon>
        <taxon>Duganella</taxon>
    </lineage>
</organism>
<evidence type="ECO:0000256" key="1">
    <source>
        <dbReference type="SAM" id="MobiDB-lite"/>
    </source>
</evidence>
<accession>A0A845GGG1</accession>
<feature type="compositionally biased region" description="Basic residues" evidence="1">
    <location>
        <begin position="91"/>
        <end position="105"/>
    </location>
</feature>
<name>A0A845GGG1_9BURK</name>